<proteinExistence type="predicted"/>
<sequence>MKGSRLHLTSQFIEKWVKSTRCVRLQVVKVKTGSSPIEPNKALVKDAEDEDVDIYLYKSMIGSLMYLTASRPDITFAVCACARFQVTPNTSHLHVVKRIFRYLKGQPKLGLWYPRDSPFDFKAYSNSDYDRASLDRKSTTGGCQFLGKRQVLWIQNQMLDYGFNFLNIKIYIDNERYLHRLMIHLSQEVTHVEVMTLNELTILCRTLLNKMESLEIELKMTKQTYGAAFTKLIKKVKKLEKTVKTSKAKRQAKIMISDDDMVLEDSSKQERMVKDIDQDARVILVTPTKLKKLSFKEIKELFEATMRRIQDFVPIKREGNKEVLKFAGVRGSKRDVEEELDHGSSKKQKTDEASRSVQEQLVEEEKELSQEDLQ</sequence>
<feature type="coiled-coil region" evidence="1">
    <location>
        <begin position="197"/>
        <end position="224"/>
    </location>
</feature>
<organism evidence="3">
    <name type="scientific">Tanacetum cinerariifolium</name>
    <name type="common">Dalmatian daisy</name>
    <name type="synonym">Chrysanthemum cinerariifolium</name>
    <dbReference type="NCBI Taxonomy" id="118510"/>
    <lineage>
        <taxon>Eukaryota</taxon>
        <taxon>Viridiplantae</taxon>
        <taxon>Streptophyta</taxon>
        <taxon>Embryophyta</taxon>
        <taxon>Tracheophyta</taxon>
        <taxon>Spermatophyta</taxon>
        <taxon>Magnoliopsida</taxon>
        <taxon>eudicotyledons</taxon>
        <taxon>Gunneridae</taxon>
        <taxon>Pentapetalae</taxon>
        <taxon>asterids</taxon>
        <taxon>campanulids</taxon>
        <taxon>Asterales</taxon>
        <taxon>Asteraceae</taxon>
        <taxon>Asteroideae</taxon>
        <taxon>Anthemideae</taxon>
        <taxon>Anthemidinae</taxon>
        <taxon>Tanacetum</taxon>
    </lineage>
</organism>
<gene>
    <name evidence="3" type="ORF">Tci_013713</name>
</gene>
<protein>
    <submittedName>
        <fullName evidence="3">Uncharacterized protein</fullName>
    </submittedName>
</protein>
<evidence type="ECO:0000256" key="2">
    <source>
        <dbReference type="SAM" id="MobiDB-lite"/>
    </source>
</evidence>
<accession>A0A6L2K0Z3</accession>
<comment type="caution">
    <text evidence="3">The sequence shown here is derived from an EMBL/GenBank/DDBJ whole genome shotgun (WGS) entry which is preliminary data.</text>
</comment>
<keyword evidence="1" id="KW-0175">Coiled coil</keyword>
<evidence type="ECO:0000256" key="1">
    <source>
        <dbReference type="SAM" id="Coils"/>
    </source>
</evidence>
<reference evidence="3" key="1">
    <citation type="journal article" date="2019" name="Sci. Rep.">
        <title>Draft genome of Tanacetum cinerariifolium, the natural source of mosquito coil.</title>
        <authorList>
            <person name="Yamashiro T."/>
            <person name="Shiraishi A."/>
            <person name="Satake H."/>
            <person name="Nakayama K."/>
        </authorList>
    </citation>
    <scope>NUCLEOTIDE SEQUENCE</scope>
</reference>
<dbReference type="EMBL" id="BKCJ010001476">
    <property type="protein sequence ID" value="GEU41735.1"/>
    <property type="molecule type" value="Genomic_DNA"/>
</dbReference>
<dbReference type="PANTHER" id="PTHR11439:SF495">
    <property type="entry name" value="REVERSE TRANSCRIPTASE, RNA-DEPENDENT DNA POLYMERASE-RELATED"/>
    <property type="match status" value="1"/>
</dbReference>
<name>A0A6L2K0Z3_TANCI</name>
<evidence type="ECO:0000313" key="3">
    <source>
        <dbReference type="EMBL" id="GEU41735.1"/>
    </source>
</evidence>
<feature type="region of interest" description="Disordered" evidence="2">
    <location>
        <begin position="333"/>
        <end position="374"/>
    </location>
</feature>
<dbReference type="PANTHER" id="PTHR11439">
    <property type="entry name" value="GAG-POL-RELATED RETROTRANSPOSON"/>
    <property type="match status" value="1"/>
</dbReference>
<feature type="compositionally biased region" description="Basic and acidic residues" evidence="2">
    <location>
        <begin position="333"/>
        <end position="354"/>
    </location>
</feature>
<dbReference type="AlphaFoldDB" id="A0A6L2K0Z3"/>